<dbReference type="EMBL" id="CAUYUJ010007363">
    <property type="protein sequence ID" value="CAK0820494.1"/>
    <property type="molecule type" value="Genomic_DNA"/>
</dbReference>
<name>A0ABN9RRK7_9DINO</name>
<keyword evidence="2" id="KW-1185">Reference proteome</keyword>
<evidence type="ECO:0000313" key="1">
    <source>
        <dbReference type="EMBL" id="CAK0820494.1"/>
    </source>
</evidence>
<dbReference type="Proteomes" id="UP001189429">
    <property type="component" value="Unassembled WGS sequence"/>
</dbReference>
<reference evidence="1" key="1">
    <citation type="submission" date="2023-10" db="EMBL/GenBank/DDBJ databases">
        <authorList>
            <person name="Chen Y."/>
            <person name="Shah S."/>
            <person name="Dougan E. K."/>
            <person name="Thang M."/>
            <person name="Chan C."/>
        </authorList>
    </citation>
    <scope>NUCLEOTIDE SEQUENCE [LARGE SCALE GENOMIC DNA]</scope>
</reference>
<sequence>MAPGFSAPVDVEHCSFAKKVPLPAKTGNDEVDRRNKDEYEDLVECIDIMVAFPQTRPGCVRELRKMRREIEAKKSQSQGSLAAFAATGTTLGQFIKKNEANAKEYDKDALYQQFQFVLGASLSFRIPKE</sequence>
<gene>
    <name evidence="1" type="ORF">PCOR1329_LOCUS22153</name>
</gene>
<proteinExistence type="predicted"/>
<accession>A0ABN9RRK7</accession>
<evidence type="ECO:0000313" key="2">
    <source>
        <dbReference type="Proteomes" id="UP001189429"/>
    </source>
</evidence>
<protein>
    <submittedName>
        <fullName evidence="1">Uncharacterized protein</fullName>
    </submittedName>
</protein>
<organism evidence="1 2">
    <name type="scientific">Prorocentrum cordatum</name>
    <dbReference type="NCBI Taxonomy" id="2364126"/>
    <lineage>
        <taxon>Eukaryota</taxon>
        <taxon>Sar</taxon>
        <taxon>Alveolata</taxon>
        <taxon>Dinophyceae</taxon>
        <taxon>Prorocentrales</taxon>
        <taxon>Prorocentraceae</taxon>
        <taxon>Prorocentrum</taxon>
    </lineage>
</organism>
<comment type="caution">
    <text evidence="1">The sequence shown here is derived from an EMBL/GenBank/DDBJ whole genome shotgun (WGS) entry which is preliminary data.</text>
</comment>